<accession>A0ABT7BXL9</accession>
<gene>
    <name evidence="3" type="ORF">PMH09_07510</name>
</gene>
<evidence type="ECO:0000313" key="3">
    <source>
        <dbReference type="EMBL" id="MDJ1183038.1"/>
    </source>
</evidence>
<proteinExistence type="predicted"/>
<protein>
    <submittedName>
        <fullName evidence="3">M23 family metallopeptidase</fullName>
    </submittedName>
</protein>
<dbReference type="SUPFAM" id="SSF51261">
    <property type="entry name" value="Duplicated hybrid motif"/>
    <property type="match status" value="1"/>
</dbReference>
<dbReference type="Gene3D" id="2.70.70.10">
    <property type="entry name" value="Glucose Permease (Domain IIA)"/>
    <property type="match status" value="1"/>
</dbReference>
<dbReference type="PANTHER" id="PTHR21666">
    <property type="entry name" value="PEPTIDASE-RELATED"/>
    <property type="match status" value="1"/>
</dbReference>
<evidence type="ECO:0000259" key="2">
    <source>
        <dbReference type="Pfam" id="PF01551"/>
    </source>
</evidence>
<dbReference type="InterPro" id="IPR011055">
    <property type="entry name" value="Dup_hybrid_motif"/>
</dbReference>
<feature type="signal peptide" evidence="1">
    <location>
        <begin position="1"/>
        <end position="23"/>
    </location>
</feature>
<feature type="domain" description="M23ase beta-sheet core" evidence="2">
    <location>
        <begin position="78"/>
        <end position="196"/>
    </location>
</feature>
<dbReference type="Pfam" id="PF01551">
    <property type="entry name" value="Peptidase_M23"/>
    <property type="match status" value="1"/>
</dbReference>
<dbReference type="EMBL" id="JAQOSQ010000005">
    <property type="protein sequence ID" value="MDJ1183038.1"/>
    <property type="molecule type" value="Genomic_DNA"/>
</dbReference>
<feature type="chain" id="PRO_5047138201" evidence="1">
    <location>
        <begin position="24"/>
        <end position="340"/>
    </location>
</feature>
<dbReference type="Proteomes" id="UP001232992">
    <property type="component" value="Unassembled WGS sequence"/>
</dbReference>
<comment type="caution">
    <text evidence="3">The sequence shown here is derived from an EMBL/GenBank/DDBJ whole genome shotgun (WGS) entry which is preliminary data.</text>
</comment>
<dbReference type="PROSITE" id="PS51257">
    <property type="entry name" value="PROKAR_LIPOPROTEIN"/>
    <property type="match status" value="1"/>
</dbReference>
<evidence type="ECO:0000256" key="1">
    <source>
        <dbReference type="SAM" id="SignalP"/>
    </source>
</evidence>
<dbReference type="CDD" id="cd12797">
    <property type="entry name" value="M23_peptidase"/>
    <property type="match status" value="1"/>
</dbReference>
<reference evidence="3 4" key="1">
    <citation type="submission" date="2023-01" db="EMBL/GenBank/DDBJ databases">
        <title>Novel diversity within Roseofilum (Cyanobacteria; Desertifilaceae) from marine benthic mats with descriptions of four novel species.</title>
        <authorList>
            <person name="Wang Y."/>
            <person name="Berthold D.E."/>
            <person name="Hu J."/>
            <person name="Lefler F.W."/>
            <person name="Laughinghouse H.D. IV."/>
        </authorList>
    </citation>
    <scope>NUCLEOTIDE SEQUENCE [LARGE SCALE GENOMIC DNA]</scope>
    <source>
        <strain evidence="3 4">BLCC-M143</strain>
    </source>
</reference>
<dbReference type="PANTHER" id="PTHR21666:SF270">
    <property type="entry name" value="MUREIN HYDROLASE ACTIVATOR ENVC"/>
    <property type="match status" value="1"/>
</dbReference>
<sequence length="340" mass="36821">MKQKRLSLIVLSVLSAIAIVSCAAFNANSQVKAPAYPKFAQPIQCSLGDDCYILRYVDRDPGPGEIDFKCGRLTGDGHKGTDFGIPDEWSMRQGIPVLASAPGEVLRVRDGVPDKRITSPEELAAVQGINCGNAIVIDHGEGWETQYCHLRQGSVAVKPGDKVTTGTVLGMVGSSGESSFPHVHLTLRYQGNNVDPFVGPDVGPGCEASGQSLWSTDINYTSAGLIRAGFASEIPSLDRIWSGDFRDSRLSVNSDLLVFWIHLFGVLQGDEETFRLVDPQGNVVAEGAKTYDRPTRIAAPYAGKKNSRDRPLITGTWRGEYTLKRGNTILVKTTQTVVLE</sequence>
<name>A0ABT7BXL9_9CYAN</name>
<evidence type="ECO:0000313" key="4">
    <source>
        <dbReference type="Proteomes" id="UP001232992"/>
    </source>
</evidence>
<keyword evidence="4" id="KW-1185">Reference proteome</keyword>
<organism evidence="3 4">
    <name type="scientific">Roseofilum casamattae BLCC-M143</name>
    <dbReference type="NCBI Taxonomy" id="3022442"/>
    <lineage>
        <taxon>Bacteria</taxon>
        <taxon>Bacillati</taxon>
        <taxon>Cyanobacteriota</taxon>
        <taxon>Cyanophyceae</taxon>
        <taxon>Desertifilales</taxon>
        <taxon>Desertifilaceae</taxon>
        <taxon>Roseofilum</taxon>
        <taxon>Roseofilum casamattae</taxon>
    </lineage>
</organism>
<dbReference type="InterPro" id="IPR050570">
    <property type="entry name" value="Cell_wall_metabolism_enzyme"/>
</dbReference>
<dbReference type="RefSeq" id="WP_283757692.1">
    <property type="nucleotide sequence ID" value="NZ_JAQOSQ010000005.1"/>
</dbReference>
<keyword evidence="1" id="KW-0732">Signal</keyword>
<dbReference type="InterPro" id="IPR016047">
    <property type="entry name" value="M23ase_b-sheet_dom"/>
</dbReference>